<dbReference type="AlphaFoldDB" id="T2JF08"/>
<dbReference type="Pfam" id="PF00072">
    <property type="entry name" value="Response_reg"/>
    <property type="match status" value="1"/>
</dbReference>
<name>T2JF08_CROWT</name>
<dbReference type="EMBL" id="CAQM01000882">
    <property type="protein sequence ID" value="CCQ64413.1"/>
    <property type="molecule type" value="Genomic_DNA"/>
</dbReference>
<reference evidence="8 9" key="1">
    <citation type="submission" date="2013-01" db="EMBL/GenBank/DDBJ databases">
        <authorList>
            <person name="Bench S."/>
        </authorList>
    </citation>
    <scope>NUCLEOTIDE SEQUENCE [LARGE SCALE GENOMIC DNA]</scope>
    <source>
        <strain evidence="8 9">WH 0401</strain>
    </source>
</reference>
<evidence type="ECO:0000256" key="4">
    <source>
        <dbReference type="ARBA" id="ARBA00023125"/>
    </source>
</evidence>
<dbReference type="SUPFAM" id="SSF52172">
    <property type="entry name" value="CheY-like"/>
    <property type="match status" value="1"/>
</dbReference>
<keyword evidence="3" id="KW-0805">Transcription regulation</keyword>
<dbReference type="CDD" id="cd17574">
    <property type="entry name" value="REC_OmpR"/>
    <property type="match status" value="1"/>
</dbReference>
<dbReference type="PROSITE" id="PS50110">
    <property type="entry name" value="RESPONSE_REGULATORY"/>
    <property type="match status" value="1"/>
</dbReference>
<reference evidence="8 9" key="2">
    <citation type="submission" date="2013-09" db="EMBL/GenBank/DDBJ databases">
        <title>Whole genome comparison of six Crocosphaera watsonii strains with differing phenotypes.</title>
        <authorList>
            <person name="Bench S.R."/>
            <person name="Heller P."/>
            <person name="Frank I."/>
            <person name="Arciniega M."/>
            <person name="Shilova I.N."/>
            <person name="Zehr J.P."/>
        </authorList>
    </citation>
    <scope>NUCLEOTIDE SEQUENCE [LARGE SCALE GENOMIC DNA]</scope>
    <source>
        <strain evidence="8 9">WH 0401</strain>
    </source>
</reference>
<dbReference type="Proteomes" id="UP000018198">
    <property type="component" value="Unassembled WGS sequence"/>
</dbReference>
<dbReference type="SMART" id="SM00448">
    <property type="entry name" value="REC"/>
    <property type="match status" value="1"/>
</dbReference>
<dbReference type="PANTHER" id="PTHR48111">
    <property type="entry name" value="REGULATOR OF RPOS"/>
    <property type="match status" value="1"/>
</dbReference>
<evidence type="ECO:0000256" key="5">
    <source>
        <dbReference type="ARBA" id="ARBA00023163"/>
    </source>
</evidence>
<evidence type="ECO:0000256" key="2">
    <source>
        <dbReference type="ARBA" id="ARBA00023012"/>
    </source>
</evidence>
<gene>
    <name evidence="8" type="ORF">CWATWH0401_273</name>
</gene>
<evidence type="ECO:0000256" key="3">
    <source>
        <dbReference type="ARBA" id="ARBA00023015"/>
    </source>
</evidence>
<evidence type="ECO:0000256" key="6">
    <source>
        <dbReference type="PROSITE-ProRule" id="PRU00169"/>
    </source>
</evidence>
<evidence type="ECO:0000313" key="8">
    <source>
        <dbReference type="EMBL" id="CCQ64413.1"/>
    </source>
</evidence>
<dbReference type="PANTHER" id="PTHR48111:SF1">
    <property type="entry name" value="TWO-COMPONENT RESPONSE REGULATOR ORR33"/>
    <property type="match status" value="1"/>
</dbReference>
<keyword evidence="5" id="KW-0804">Transcription</keyword>
<comment type="caution">
    <text evidence="8">The sequence shown here is derived from an EMBL/GenBank/DDBJ whole genome shotgun (WGS) entry which is preliminary data.</text>
</comment>
<dbReference type="InterPro" id="IPR011006">
    <property type="entry name" value="CheY-like_superfamily"/>
</dbReference>
<keyword evidence="4" id="KW-0238">DNA-binding</keyword>
<proteinExistence type="predicted"/>
<evidence type="ECO:0000313" key="9">
    <source>
        <dbReference type="Proteomes" id="UP000018198"/>
    </source>
</evidence>
<feature type="modified residue" description="4-aspartylphosphate" evidence="6">
    <location>
        <position position="52"/>
    </location>
</feature>
<dbReference type="InterPro" id="IPR001789">
    <property type="entry name" value="Sig_transdc_resp-reg_receiver"/>
</dbReference>
<dbReference type="GO" id="GO:0000156">
    <property type="term" value="F:phosphorelay response regulator activity"/>
    <property type="evidence" value="ECO:0007669"/>
    <property type="project" value="TreeGrafter"/>
</dbReference>
<protein>
    <submittedName>
        <fullName evidence="8">Serine phosphatase RsbU, regulator of sigma subunit</fullName>
    </submittedName>
</protein>
<dbReference type="GO" id="GO:0005829">
    <property type="term" value="C:cytosol"/>
    <property type="evidence" value="ECO:0007669"/>
    <property type="project" value="TreeGrafter"/>
</dbReference>
<dbReference type="InterPro" id="IPR039420">
    <property type="entry name" value="WalR-like"/>
</dbReference>
<dbReference type="GO" id="GO:0032993">
    <property type="term" value="C:protein-DNA complex"/>
    <property type="evidence" value="ECO:0007669"/>
    <property type="project" value="TreeGrafter"/>
</dbReference>
<dbReference type="GO" id="GO:0006355">
    <property type="term" value="P:regulation of DNA-templated transcription"/>
    <property type="evidence" value="ECO:0007669"/>
    <property type="project" value="TreeGrafter"/>
</dbReference>
<sequence length="158" mass="17490">MVQILLIDDDSTIRLLLERTLKRQGYDVVCAGNGEEGLVKAKELHPAMIICDWVMPGVSGLQVCRQVKSLPDLATTFFILLTSLGSVEDRVKGLDAGADDFLCKPIEMNEFIARIRAGLRLHQLSQDLTEQKQLLEAELAEAAEYVSSILPTPLKHNC</sequence>
<feature type="domain" description="Response regulatory" evidence="7">
    <location>
        <begin position="3"/>
        <end position="119"/>
    </location>
</feature>
<evidence type="ECO:0000259" key="7">
    <source>
        <dbReference type="PROSITE" id="PS50110"/>
    </source>
</evidence>
<dbReference type="GO" id="GO:0000976">
    <property type="term" value="F:transcription cis-regulatory region binding"/>
    <property type="evidence" value="ECO:0007669"/>
    <property type="project" value="TreeGrafter"/>
</dbReference>
<dbReference type="Gene3D" id="3.40.50.2300">
    <property type="match status" value="1"/>
</dbReference>
<evidence type="ECO:0000256" key="1">
    <source>
        <dbReference type="ARBA" id="ARBA00022553"/>
    </source>
</evidence>
<keyword evidence="2" id="KW-0902">Two-component regulatory system</keyword>
<accession>T2JF08</accession>
<organism evidence="8 9">
    <name type="scientific">Crocosphaera watsonii WH 0401</name>
    <dbReference type="NCBI Taxonomy" id="555881"/>
    <lineage>
        <taxon>Bacteria</taxon>
        <taxon>Bacillati</taxon>
        <taxon>Cyanobacteriota</taxon>
        <taxon>Cyanophyceae</taxon>
        <taxon>Oscillatoriophycideae</taxon>
        <taxon>Chroococcales</taxon>
        <taxon>Aphanothecaceae</taxon>
        <taxon>Crocosphaera</taxon>
    </lineage>
</organism>
<keyword evidence="1 6" id="KW-0597">Phosphoprotein</keyword>